<protein>
    <submittedName>
        <fullName evidence="3">Uncharacterized protein</fullName>
    </submittedName>
</protein>
<dbReference type="Proteomes" id="UP000649739">
    <property type="component" value="Unassembled WGS sequence"/>
</dbReference>
<dbReference type="RefSeq" id="WP_189171301.1">
    <property type="nucleotide sequence ID" value="NZ_BMQB01000008.1"/>
</dbReference>
<feature type="transmembrane region" description="Helical" evidence="2">
    <location>
        <begin position="33"/>
        <end position="52"/>
    </location>
</feature>
<feature type="region of interest" description="Disordered" evidence="1">
    <location>
        <begin position="1"/>
        <end position="24"/>
    </location>
</feature>
<name>A0A8J3FEY5_9ACTN</name>
<reference evidence="3" key="1">
    <citation type="journal article" date="2014" name="Int. J. Syst. Evol. Microbiol.">
        <title>Complete genome sequence of Corynebacterium casei LMG S-19264T (=DSM 44701T), isolated from a smear-ripened cheese.</title>
        <authorList>
            <consortium name="US DOE Joint Genome Institute (JGI-PGF)"/>
            <person name="Walter F."/>
            <person name="Albersmeier A."/>
            <person name="Kalinowski J."/>
            <person name="Ruckert C."/>
        </authorList>
    </citation>
    <scope>NUCLEOTIDE SEQUENCE</scope>
    <source>
        <strain evidence="3">JCM 3090</strain>
    </source>
</reference>
<keyword evidence="2" id="KW-0812">Transmembrane</keyword>
<keyword evidence="2" id="KW-0472">Membrane</keyword>
<dbReference type="EMBL" id="BMQB01000008">
    <property type="protein sequence ID" value="GGK02422.1"/>
    <property type="molecule type" value="Genomic_DNA"/>
</dbReference>
<keyword evidence="2" id="KW-1133">Transmembrane helix</keyword>
<evidence type="ECO:0000313" key="4">
    <source>
        <dbReference type="Proteomes" id="UP000649739"/>
    </source>
</evidence>
<feature type="compositionally biased region" description="Basic and acidic residues" evidence="1">
    <location>
        <begin position="15"/>
        <end position="24"/>
    </location>
</feature>
<gene>
    <name evidence="3" type="ORF">GCM10010123_35460</name>
</gene>
<comment type="caution">
    <text evidence="3">The sequence shown here is derived from an EMBL/GenBank/DDBJ whole genome shotgun (WGS) entry which is preliminary data.</text>
</comment>
<evidence type="ECO:0000256" key="2">
    <source>
        <dbReference type="SAM" id="Phobius"/>
    </source>
</evidence>
<reference evidence="3" key="2">
    <citation type="submission" date="2020-09" db="EMBL/GenBank/DDBJ databases">
        <authorList>
            <person name="Sun Q."/>
            <person name="Ohkuma M."/>
        </authorList>
    </citation>
    <scope>NUCLEOTIDE SEQUENCE</scope>
    <source>
        <strain evidence="3">JCM 3090</strain>
    </source>
</reference>
<proteinExistence type="predicted"/>
<dbReference type="AlphaFoldDB" id="A0A8J3FEY5"/>
<accession>A0A8J3FEY5</accession>
<evidence type="ECO:0000313" key="3">
    <source>
        <dbReference type="EMBL" id="GGK02422.1"/>
    </source>
</evidence>
<keyword evidence="4" id="KW-1185">Reference proteome</keyword>
<feature type="compositionally biased region" description="Polar residues" evidence="1">
    <location>
        <begin position="1"/>
        <end position="14"/>
    </location>
</feature>
<organism evidence="3 4">
    <name type="scientific">Pilimelia anulata</name>
    <dbReference type="NCBI Taxonomy" id="53371"/>
    <lineage>
        <taxon>Bacteria</taxon>
        <taxon>Bacillati</taxon>
        <taxon>Actinomycetota</taxon>
        <taxon>Actinomycetes</taxon>
        <taxon>Micromonosporales</taxon>
        <taxon>Micromonosporaceae</taxon>
        <taxon>Pilimelia</taxon>
    </lineage>
</organism>
<sequence length="178" mass="18154">MTAATDASTPTRATTDGERLATRPARERLSRKLGAYVLGAVAAAGIGGLLGWQAPAALHPLFGGDHVGAPVARLAADLGCTDLRALTRPGTSTYRYHERGTCVLGGTRLTVITFDRASDVTAFTAMMNGVVPLLHPTWSGATIATGDGWVAFDQAAMSGAAAEAAVAAAGEGRTHVIP</sequence>
<evidence type="ECO:0000256" key="1">
    <source>
        <dbReference type="SAM" id="MobiDB-lite"/>
    </source>
</evidence>